<dbReference type="EMBL" id="CP001083">
    <property type="protein sequence ID" value="ACQ52774.1"/>
    <property type="molecule type" value="Genomic_DNA"/>
</dbReference>
<protein>
    <submittedName>
        <fullName evidence="2">Uncharacterized protein</fullName>
    </submittedName>
</protein>
<dbReference type="AlphaFoldDB" id="A0A3F2ZR21"/>
<evidence type="ECO:0000256" key="1">
    <source>
        <dbReference type="SAM" id="Coils"/>
    </source>
</evidence>
<proteinExistence type="predicted"/>
<dbReference type="InterPro" id="IPR013324">
    <property type="entry name" value="RNA_pol_sigma_r3/r4-like"/>
</dbReference>
<dbReference type="Proteomes" id="UP000002333">
    <property type="component" value="Chromosome"/>
</dbReference>
<dbReference type="SUPFAM" id="SSF88659">
    <property type="entry name" value="Sigma3 and sigma4 domains of RNA polymerase sigma factors"/>
    <property type="match status" value="1"/>
</dbReference>
<gene>
    <name evidence="2" type="ordered locus">CLJ_B1807</name>
</gene>
<name>A0A3F2ZR21_CLOB6</name>
<dbReference type="GeneID" id="5185972"/>
<keyword evidence="1" id="KW-0175">Coiled coil</keyword>
<sequence>MDKETFRKTERMLYNYFKKEEIIKYKRDVIEILKDRIEQLEKRIKDTNVNIDYDLQAVPCGERVQTSNTGASYAERAIVQAIDRLIREQADKKKEILNLEEDISNIEKESKAIEFNIRMLNEEDKEFIWLKYKKKLGIEQISDQLNMSRATGYKKREKIIKDIVHWIEVIK</sequence>
<accession>A0A3F2ZR21</accession>
<dbReference type="KEGG" id="cbi:CLJ_B1807"/>
<evidence type="ECO:0000313" key="3">
    <source>
        <dbReference type="Proteomes" id="UP000002333"/>
    </source>
</evidence>
<reference evidence="2 3" key="1">
    <citation type="journal article" date="2007" name="PLoS ONE">
        <title>Analysis of the neurotoxin complex genes in Clostridium botulinum A1-A4 and B1 strains: BoNT/A3, /Ba4 and /B1 clusters are located within plasmids.</title>
        <authorList>
            <person name="Smith T.J."/>
            <person name="Hill K.K."/>
            <person name="Foley B.T."/>
            <person name="Detter J.C."/>
            <person name="Munk A.C."/>
            <person name="Bruce D.C."/>
            <person name="Doggett N.A."/>
            <person name="Smith L.A."/>
            <person name="Marks J.D."/>
            <person name="Xie G."/>
            <person name="Brettin T.S."/>
        </authorList>
    </citation>
    <scope>NUCLEOTIDE SEQUENCE [LARGE SCALE GENOMIC DNA]</scope>
    <source>
        <strain evidence="3">657 / Type Ba4</strain>
    </source>
</reference>
<feature type="coiled-coil region" evidence="1">
    <location>
        <begin position="82"/>
        <end position="123"/>
    </location>
</feature>
<evidence type="ECO:0000313" key="2">
    <source>
        <dbReference type="EMBL" id="ACQ52774.1"/>
    </source>
</evidence>
<organism evidence="2 3">
    <name type="scientific">Clostridium botulinum (strain 657 / Type Ba4)</name>
    <dbReference type="NCBI Taxonomy" id="515621"/>
    <lineage>
        <taxon>Bacteria</taxon>
        <taxon>Bacillati</taxon>
        <taxon>Bacillota</taxon>
        <taxon>Clostridia</taxon>
        <taxon>Eubacteriales</taxon>
        <taxon>Clostridiaceae</taxon>
        <taxon>Clostridium</taxon>
    </lineage>
</organism>
<feature type="coiled-coil region" evidence="1">
    <location>
        <begin position="23"/>
        <end position="50"/>
    </location>
</feature>
<reference evidence="3" key="2">
    <citation type="submission" date="2008-05" db="EMBL/GenBank/DDBJ databases">
        <title>Genome sequence of Clostridium botulinum Ba4 strain 657.</title>
        <authorList>
            <person name="Shrivastava S."/>
            <person name="Brown J.L."/>
            <person name="Bruce D."/>
            <person name="Detter C."/>
            <person name="Munk C."/>
            <person name="Smith L.A."/>
            <person name="Smith T.J."/>
            <person name="Sutton G."/>
            <person name="Brettin T.S."/>
        </authorList>
    </citation>
    <scope>NUCLEOTIDE SEQUENCE [LARGE SCALE GENOMIC DNA]</scope>
    <source>
        <strain evidence="3">657 / Type Ba4</strain>
    </source>
</reference>
<dbReference type="RefSeq" id="WP_012047631.1">
    <property type="nucleotide sequence ID" value="NC_012658.1"/>
</dbReference>